<dbReference type="GO" id="GO:0016887">
    <property type="term" value="F:ATP hydrolysis activity"/>
    <property type="evidence" value="ECO:0007669"/>
    <property type="project" value="InterPro"/>
</dbReference>
<dbReference type="PATRIC" id="fig|883158.3.peg.2028"/>
<keyword evidence="13" id="KW-1185">Reference proteome</keyword>
<accession>H1Q538</accession>
<dbReference type="GO" id="GO:0005524">
    <property type="term" value="F:ATP binding"/>
    <property type="evidence" value="ECO:0007669"/>
    <property type="project" value="UniProtKB-KW"/>
</dbReference>
<evidence type="ECO:0000313" key="12">
    <source>
        <dbReference type="EMBL" id="EHO66016.1"/>
    </source>
</evidence>
<keyword evidence="8 9" id="KW-0472">Membrane</keyword>
<dbReference type="Gene3D" id="3.40.50.300">
    <property type="entry name" value="P-loop containing nucleotide triphosphate hydrolases"/>
    <property type="match status" value="1"/>
</dbReference>
<dbReference type="PANTHER" id="PTHR43394">
    <property type="entry name" value="ATP-DEPENDENT PERMEASE MDL1, MITOCHONDRIAL"/>
    <property type="match status" value="1"/>
</dbReference>
<dbReference type="PROSITE" id="PS50893">
    <property type="entry name" value="ABC_TRANSPORTER_2"/>
    <property type="match status" value="1"/>
</dbReference>
<dbReference type="InterPro" id="IPR003593">
    <property type="entry name" value="AAA+_ATPase"/>
</dbReference>
<dbReference type="InterPro" id="IPR017871">
    <property type="entry name" value="ABC_transporter-like_CS"/>
</dbReference>
<evidence type="ECO:0000256" key="4">
    <source>
        <dbReference type="ARBA" id="ARBA00022692"/>
    </source>
</evidence>
<evidence type="ECO:0000259" key="10">
    <source>
        <dbReference type="PROSITE" id="PS50893"/>
    </source>
</evidence>
<dbReference type="GO" id="GO:0015421">
    <property type="term" value="F:ABC-type oligopeptide transporter activity"/>
    <property type="evidence" value="ECO:0007669"/>
    <property type="project" value="TreeGrafter"/>
</dbReference>
<keyword evidence="7 9" id="KW-1133">Transmembrane helix</keyword>
<dbReference type="AlphaFoldDB" id="H1Q538"/>
<dbReference type="SUPFAM" id="SSF52540">
    <property type="entry name" value="P-loop containing nucleoside triphosphate hydrolases"/>
    <property type="match status" value="1"/>
</dbReference>
<feature type="transmembrane region" description="Helical" evidence="9">
    <location>
        <begin position="255"/>
        <end position="276"/>
    </location>
</feature>
<feature type="transmembrane region" description="Helical" evidence="9">
    <location>
        <begin position="291"/>
        <end position="310"/>
    </location>
</feature>
<evidence type="ECO:0000256" key="6">
    <source>
        <dbReference type="ARBA" id="ARBA00022840"/>
    </source>
</evidence>
<sequence>MEKENRKSNLRRLLEYAGPLRFLTYASWILSAVSALMALAPFVYIWMILRDIINVAPHFEQAENIVPYGWAALMWAIGSILVYIAALLCSHKAAFRVATNIRTILMHYITKLPMGFVSSIGSGKLRKIVNESSEETETYLAHRLPDNAGGIATPVGLLCMLMYFDWRLGLLSIAPAVLAYGIMYFFMTGRSLRKTMEEYQQALDTMSNEAVEYVRGIPVVKTFGQTVFSFKRFKCAIDRYQQWVIGYTRSLHSPMVAFTTIINSVFAILVAAALFVGTSRERMDGQFLSNLLYYIIITPAMTVMLMRVMYMSQDKIIVESALKRIDSVLDVEPLEEPLETIQPRDNSVELRGVSFRYKDADTDALNDISMTIKAGEHIALVGPSGSGKTTLACLIARFWDTTKGSVNIGGTDVRNIRKDDLMQQVSFVFQDSRLLKGSILDNVRLGRPNATDDEVRRALSEAQCDDIIAKLPEGINTILGSEGTYLSGGEQQRITIARVMLQNTPIVILDEATAYADPDNETRVQAAFNTLSIGKTVIMIAHRLSAVTKADCIYVLKSGRICEKGSHAELTSSAGLYANMWREYNQSINWKLGGTK</sequence>
<dbReference type="Pfam" id="PF00664">
    <property type="entry name" value="ABC_membrane"/>
    <property type="match status" value="1"/>
</dbReference>
<dbReference type="InterPro" id="IPR027417">
    <property type="entry name" value="P-loop_NTPase"/>
</dbReference>
<evidence type="ECO:0000256" key="9">
    <source>
        <dbReference type="SAM" id="Phobius"/>
    </source>
</evidence>
<dbReference type="InterPro" id="IPR036640">
    <property type="entry name" value="ABC1_TM_sf"/>
</dbReference>
<dbReference type="PANTHER" id="PTHR43394:SF1">
    <property type="entry name" value="ATP-BINDING CASSETTE SUB-FAMILY B MEMBER 10, MITOCHONDRIAL"/>
    <property type="match status" value="1"/>
</dbReference>
<dbReference type="Pfam" id="PF00005">
    <property type="entry name" value="ABC_tran"/>
    <property type="match status" value="1"/>
</dbReference>
<feature type="domain" description="ABC transmembrane type-1" evidence="11">
    <location>
        <begin position="29"/>
        <end position="275"/>
    </location>
</feature>
<reference evidence="12 13" key="1">
    <citation type="submission" date="2011-12" db="EMBL/GenBank/DDBJ databases">
        <title>The Genome Sequence of Prevotella micans F0438.</title>
        <authorList>
            <consortium name="The Broad Institute Genome Sequencing Platform"/>
            <person name="Earl A."/>
            <person name="Ward D."/>
            <person name="Feldgarden M."/>
            <person name="Gevers D."/>
            <person name="Izard J."/>
            <person name="Baranova O.V."/>
            <person name="Blanton J.M."/>
            <person name="Wade W.G."/>
            <person name="Dewhirst F.E."/>
            <person name="Young S.K."/>
            <person name="Zeng Q."/>
            <person name="Gargeya S."/>
            <person name="Fitzgerald M."/>
            <person name="Haas B."/>
            <person name="Abouelleil A."/>
            <person name="Alvarado L."/>
            <person name="Arachchi H.M."/>
            <person name="Berlin A."/>
            <person name="Chapman S.B."/>
            <person name="Gearin G."/>
            <person name="Goldberg J."/>
            <person name="Griggs A."/>
            <person name="Gujja S."/>
            <person name="Hansen M."/>
            <person name="Heiman D."/>
            <person name="Howarth C."/>
            <person name="Larimer J."/>
            <person name="Lui A."/>
            <person name="MacDonald P.J.P."/>
            <person name="McCowen C."/>
            <person name="Montmayeur A."/>
            <person name="Murphy C."/>
            <person name="Neiman D."/>
            <person name="Pearson M."/>
            <person name="Priest M."/>
            <person name="Roberts A."/>
            <person name="Saif S."/>
            <person name="Shea T."/>
            <person name="Sisk P."/>
            <person name="Stolte C."/>
            <person name="Sykes S."/>
            <person name="Wortman J."/>
            <person name="Nusbaum C."/>
            <person name="Birren B."/>
        </authorList>
    </citation>
    <scope>NUCLEOTIDE SEQUENCE [LARGE SCALE GENOMIC DNA]</scope>
    <source>
        <strain evidence="12 13">F0438</strain>
    </source>
</reference>
<keyword evidence="2" id="KW-0813">Transport</keyword>
<evidence type="ECO:0000256" key="5">
    <source>
        <dbReference type="ARBA" id="ARBA00022741"/>
    </source>
</evidence>
<keyword evidence="5" id="KW-0547">Nucleotide-binding</keyword>
<dbReference type="SUPFAM" id="SSF90123">
    <property type="entry name" value="ABC transporter transmembrane region"/>
    <property type="match status" value="1"/>
</dbReference>
<feature type="transmembrane region" description="Helical" evidence="9">
    <location>
        <begin position="170"/>
        <end position="187"/>
    </location>
</feature>
<dbReference type="HOGENOM" id="CLU_000604_84_9_10"/>
<dbReference type="STRING" id="883158.HMPREF9140_02026"/>
<proteinExistence type="predicted"/>
<evidence type="ECO:0000256" key="1">
    <source>
        <dbReference type="ARBA" id="ARBA00004651"/>
    </source>
</evidence>
<dbReference type="RefSeq" id="WP_006953743.1">
    <property type="nucleotide sequence ID" value="NZ_JH594523.1"/>
</dbReference>
<evidence type="ECO:0008006" key="14">
    <source>
        <dbReference type="Google" id="ProtNLM"/>
    </source>
</evidence>
<evidence type="ECO:0000256" key="7">
    <source>
        <dbReference type="ARBA" id="ARBA00022989"/>
    </source>
</evidence>
<dbReference type="eggNOG" id="COG1132">
    <property type="taxonomic scope" value="Bacteria"/>
</dbReference>
<dbReference type="InterPro" id="IPR011527">
    <property type="entry name" value="ABC1_TM_dom"/>
</dbReference>
<name>H1Q538_9BACT</name>
<dbReference type="InterPro" id="IPR039421">
    <property type="entry name" value="Type_1_exporter"/>
</dbReference>
<evidence type="ECO:0000256" key="2">
    <source>
        <dbReference type="ARBA" id="ARBA00022448"/>
    </source>
</evidence>
<gene>
    <name evidence="12" type="ORF">HMPREF9140_02026</name>
</gene>
<keyword evidence="3" id="KW-1003">Cell membrane</keyword>
<dbReference type="FunFam" id="3.40.50.300:FF:000221">
    <property type="entry name" value="Multidrug ABC transporter ATP-binding protein"/>
    <property type="match status" value="1"/>
</dbReference>
<dbReference type="PROSITE" id="PS00211">
    <property type="entry name" value="ABC_TRANSPORTER_1"/>
    <property type="match status" value="1"/>
</dbReference>
<evidence type="ECO:0000259" key="11">
    <source>
        <dbReference type="PROSITE" id="PS50929"/>
    </source>
</evidence>
<evidence type="ECO:0000313" key="13">
    <source>
        <dbReference type="Proteomes" id="UP000016023"/>
    </source>
</evidence>
<evidence type="ECO:0000256" key="8">
    <source>
        <dbReference type="ARBA" id="ARBA00023136"/>
    </source>
</evidence>
<dbReference type="PROSITE" id="PS50929">
    <property type="entry name" value="ABC_TM1F"/>
    <property type="match status" value="1"/>
</dbReference>
<keyword evidence="4 9" id="KW-0812">Transmembrane</keyword>
<dbReference type="CDD" id="cd07346">
    <property type="entry name" value="ABC_6TM_exporters"/>
    <property type="match status" value="1"/>
</dbReference>
<feature type="domain" description="ABC transporter" evidence="10">
    <location>
        <begin position="348"/>
        <end position="583"/>
    </location>
</feature>
<dbReference type="InterPro" id="IPR003439">
    <property type="entry name" value="ABC_transporter-like_ATP-bd"/>
</dbReference>
<organism evidence="12 13">
    <name type="scientific">Prevotella micans F0438</name>
    <dbReference type="NCBI Taxonomy" id="883158"/>
    <lineage>
        <taxon>Bacteria</taxon>
        <taxon>Pseudomonadati</taxon>
        <taxon>Bacteroidota</taxon>
        <taxon>Bacteroidia</taxon>
        <taxon>Bacteroidales</taxon>
        <taxon>Prevotellaceae</taxon>
        <taxon>Prevotella</taxon>
    </lineage>
</organism>
<dbReference type="Gene3D" id="1.20.1560.10">
    <property type="entry name" value="ABC transporter type 1, transmembrane domain"/>
    <property type="match status" value="1"/>
</dbReference>
<dbReference type="GO" id="GO:0005886">
    <property type="term" value="C:plasma membrane"/>
    <property type="evidence" value="ECO:0007669"/>
    <property type="project" value="UniProtKB-SubCell"/>
</dbReference>
<comment type="caution">
    <text evidence="12">The sequence shown here is derived from an EMBL/GenBank/DDBJ whole genome shotgun (WGS) entry which is preliminary data.</text>
</comment>
<protein>
    <recommendedName>
        <fullName evidence="14">ABC transporter ATP-binding protein</fullName>
    </recommendedName>
</protein>
<evidence type="ECO:0000256" key="3">
    <source>
        <dbReference type="ARBA" id="ARBA00022475"/>
    </source>
</evidence>
<keyword evidence="6" id="KW-0067">ATP-binding</keyword>
<dbReference type="EMBL" id="AGWK01000059">
    <property type="protein sequence ID" value="EHO66016.1"/>
    <property type="molecule type" value="Genomic_DNA"/>
</dbReference>
<comment type="subcellular location">
    <subcellularLocation>
        <location evidence="1">Cell membrane</location>
        <topology evidence="1">Multi-pass membrane protein</topology>
    </subcellularLocation>
</comment>
<dbReference type="SMART" id="SM00382">
    <property type="entry name" value="AAA"/>
    <property type="match status" value="1"/>
</dbReference>
<feature type="transmembrane region" description="Helical" evidence="9">
    <location>
        <begin position="68"/>
        <end position="89"/>
    </location>
</feature>
<feature type="transmembrane region" description="Helical" evidence="9">
    <location>
        <begin position="20"/>
        <end position="48"/>
    </location>
</feature>
<dbReference type="Proteomes" id="UP000016023">
    <property type="component" value="Unassembled WGS sequence"/>
</dbReference>